<name>A0AAW4BK03_VIBAN</name>
<dbReference type="EMBL" id="SCLC01001983">
    <property type="protein sequence ID" value="MBF4438350.1"/>
    <property type="molecule type" value="Genomic_DNA"/>
</dbReference>
<dbReference type="AlphaFoldDB" id="A0AAW4BK03"/>
<reference evidence="1" key="1">
    <citation type="journal article" date="2021" name="PeerJ">
        <title>Analysis of 44 Vibrio anguillarum genomes reveals high genetic diversity.</title>
        <authorList>
            <person name="Hansen M.J."/>
            <person name="Dalsgaard I."/>
        </authorList>
    </citation>
    <scope>NUCLEOTIDE SEQUENCE</scope>
    <source>
        <strain evidence="1">850617-1/1</strain>
    </source>
</reference>
<gene>
    <name evidence="1" type="ORF">ERJ77_28460</name>
</gene>
<organism evidence="1 2">
    <name type="scientific">Vibrio anguillarum</name>
    <name type="common">Listonella anguillarum</name>
    <dbReference type="NCBI Taxonomy" id="55601"/>
    <lineage>
        <taxon>Bacteria</taxon>
        <taxon>Pseudomonadati</taxon>
        <taxon>Pseudomonadota</taxon>
        <taxon>Gammaproteobacteria</taxon>
        <taxon>Vibrionales</taxon>
        <taxon>Vibrionaceae</taxon>
        <taxon>Vibrio</taxon>
    </lineage>
</organism>
<evidence type="ECO:0000313" key="2">
    <source>
        <dbReference type="Proteomes" id="UP000786185"/>
    </source>
</evidence>
<dbReference type="Proteomes" id="UP000786185">
    <property type="component" value="Unassembled WGS sequence"/>
</dbReference>
<sequence length="158" mass="17939">MKPIAPSWAKKEPIAQIPAAILNSETLIDNLFNYDELALIADRTASNRAFNFPKKQMNFIPLNEKGELVPLNREDVKLIALGRYFSQSSTLTAKLHENHALSKDIVAKELSETYIIPEFYVDLLARVVETLPLWVFEGMGRVFDIITVIPSKKNKNPR</sequence>
<evidence type="ECO:0000313" key="1">
    <source>
        <dbReference type="EMBL" id="MBF4438350.1"/>
    </source>
</evidence>
<comment type="caution">
    <text evidence="1">The sequence shown here is derived from an EMBL/GenBank/DDBJ whole genome shotgun (WGS) entry which is preliminary data.</text>
</comment>
<accession>A0AAW4BK03</accession>
<protein>
    <submittedName>
        <fullName evidence="1">Uncharacterized protein</fullName>
    </submittedName>
</protein>
<proteinExistence type="predicted"/>
<feature type="non-terminal residue" evidence="1">
    <location>
        <position position="158"/>
    </location>
</feature>